<name>A0ABP8IUV6_9BACT</name>
<dbReference type="Proteomes" id="UP001500454">
    <property type="component" value="Unassembled WGS sequence"/>
</dbReference>
<accession>A0ABP8IUV6</accession>
<gene>
    <name evidence="2" type="ORF">GCM10023186_06420</name>
</gene>
<reference evidence="3" key="1">
    <citation type="journal article" date="2019" name="Int. J. Syst. Evol. Microbiol.">
        <title>The Global Catalogue of Microorganisms (GCM) 10K type strain sequencing project: providing services to taxonomists for standard genome sequencing and annotation.</title>
        <authorList>
            <consortium name="The Broad Institute Genomics Platform"/>
            <consortium name="The Broad Institute Genome Sequencing Center for Infectious Disease"/>
            <person name="Wu L."/>
            <person name="Ma J."/>
        </authorList>
    </citation>
    <scope>NUCLEOTIDE SEQUENCE [LARGE SCALE GENOMIC DNA]</scope>
    <source>
        <strain evidence="3">JCM 17924</strain>
    </source>
</reference>
<dbReference type="Gene3D" id="3.40.50.1820">
    <property type="entry name" value="alpha/beta hydrolase"/>
    <property type="match status" value="1"/>
</dbReference>
<dbReference type="SUPFAM" id="SSF53474">
    <property type="entry name" value="alpha/beta-Hydrolases"/>
    <property type="match status" value="1"/>
</dbReference>
<evidence type="ECO:0000259" key="1">
    <source>
        <dbReference type="Pfam" id="PF12697"/>
    </source>
</evidence>
<evidence type="ECO:0000313" key="3">
    <source>
        <dbReference type="Proteomes" id="UP001500454"/>
    </source>
</evidence>
<dbReference type="RefSeq" id="WP_345221339.1">
    <property type="nucleotide sequence ID" value="NZ_BAABHA010000002.1"/>
</dbReference>
<comment type="caution">
    <text evidence="2">The sequence shown here is derived from an EMBL/GenBank/DDBJ whole genome shotgun (WGS) entry which is preliminary data.</text>
</comment>
<keyword evidence="3" id="KW-1185">Reference proteome</keyword>
<protein>
    <recommendedName>
        <fullName evidence="1">AB hydrolase-1 domain-containing protein</fullName>
    </recommendedName>
</protein>
<dbReference type="InterPro" id="IPR029058">
    <property type="entry name" value="AB_hydrolase_fold"/>
</dbReference>
<organism evidence="2 3">
    <name type="scientific">Hymenobacter koreensis</name>
    <dbReference type="NCBI Taxonomy" id="1084523"/>
    <lineage>
        <taxon>Bacteria</taxon>
        <taxon>Pseudomonadati</taxon>
        <taxon>Bacteroidota</taxon>
        <taxon>Cytophagia</taxon>
        <taxon>Cytophagales</taxon>
        <taxon>Hymenobacteraceae</taxon>
        <taxon>Hymenobacter</taxon>
    </lineage>
</organism>
<sequence>MSDALPSSSSHASAKSDSPRWQRVLSILRRTVTVPAEGIGYLFQTGRSYRHFLLPALNGAIGDQLEASGHRRTIRMSFRQNGRDVAVPDLVFPDGGPRRTVVFVHGLMGDEYIWQQGPPDVPRYGPQLAREADVNCLYLRYNTGRHISENGRDFSRLLTELVHTWPDHVTDLVLVGHSMGGLVIRSAGYYGTAPQAGSAVTDGLNQEEDHPIHQQESQPAPWVTRVRSVFLLGVPNEGSFLEQNSFLTALLLRKLNLRPTRYVANIIDQRSNGIRDLRHARLVDEDWQSPHADDLLPPRTPVPPLPGVQYHVLAGSLLKNAESILARYFGDGLVGGGSATGSVFGPRTTFQGQVHVRVFGRQHHGTLLANTEVYAYLREHL</sequence>
<feature type="domain" description="AB hydrolase-1" evidence="1">
    <location>
        <begin position="101"/>
        <end position="261"/>
    </location>
</feature>
<proteinExistence type="predicted"/>
<dbReference type="EMBL" id="BAABHA010000002">
    <property type="protein sequence ID" value="GAA4374714.1"/>
    <property type="molecule type" value="Genomic_DNA"/>
</dbReference>
<dbReference type="InterPro" id="IPR000073">
    <property type="entry name" value="AB_hydrolase_1"/>
</dbReference>
<dbReference type="Pfam" id="PF12697">
    <property type="entry name" value="Abhydrolase_6"/>
    <property type="match status" value="1"/>
</dbReference>
<evidence type="ECO:0000313" key="2">
    <source>
        <dbReference type="EMBL" id="GAA4374714.1"/>
    </source>
</evidence>